<keyword evidence="1" id="KW-0904">Protein phosphatase</keyword>
<evidence type="ECO:0000256" key="1">
    <source>
        <dbReference type="RuleBase" id="RU366020"/>
    </source>
</evidence>
<dbReference type="PROSITE" id="PS51746">
    <property type="entry name" value="PPM_2"/>
    <property type="match status" value="1"/>
</dbReference>
<proteinExistence type="inferred from homology"/>
<keyword evidence="1" id="KW-0378">Hydrolase</keyword>
<comment type="similarity">
    <text evidence="1">Belongs to the PP2C family.</text>
</comment>
<gene>
    <name evidence="4" type="ORF">OSTQU699_LOCUS5989</name>
</gene>
<dbReference type="SMART" id="SM00332">
    <property type="entry name" value="PP2Cc"/>
    <property type="match status" value="1"/>
</dbReference>
<keyword evidence="5" id="KW-1185">Reference proteome</keyword>
<protein>
    <recommendedName>
        <fullName evidence="1">Protein phosphatase</fullName>
        <ecNumber evidence="1">3.1.3.16</ecNumber>
    </recommendedName>
</protein>
<dbReference type="EMBL" id="CAJHUC010001311">
    <property type="protein sequence ID" value="CAD7700630.1"/>
    <property type="molecule type" value="Genomic_DNA"/>
</dbReference>
<sequence>MLSEAVSPLPIPPPGPIRTISILGGGLALILAISTAMTRFMGQKAEGERKAQQELVAQQASLWQGRLKESKREWQNRLEELRQQLEESHQKSLRSQLDVKDAQHAMQLLKTEKGVRREMEDVYKSKMKALRDEERAKVRLAEKKAEEAVERERASARELRRSVQKVEKMKAEEERTMRLLEEKVDDALVRKKRSEEQLQKNVEKLKTLEDDMKARVRLAEKRAEDALARERTAAEELKKSVDKMKTMKDDEKARVKRAEKIAEVALAREKATSEELKLQFSELQGLQKGLLDREDELNKKMESYEERLVAAGPQQADYELDAIRSSLEAAVGMTEPLPADGELRAVTDQDHLTDAAEVAGGEGTEEEYGATDGQIRIVAAGAMIPHILKTEKGGEDAFFVSVAGLGGFGIADGVGGWAADGIDPARYSRSLMSHAASRLEQNGRTSSALDVVEFAHRCTKSKGSATAIVAVMKPEGLLEIANIGDCGAHVFRGNRCVFSTKIQEHEFNMPYQLGDPAFLEETDMPSDATVDELALQPGDIVVMGSDGVFDNLWIDDIGKIVSESLTLSGGKLGEREARVLAQKITESANANARSTDTRTPWAVEAASRAEVPLFDRLFPRGGKMDDCTTVVGVVKSVHQK</sequence>
<dbReference type="Pfam" id="PF07228">
    <property type="entry name" value="SpoIIE"/>
    <property type="match status" value="1"/>
</dbReference>
<dbReference type="PANTHER" id="PTHR12320:SF1">
    <property type="entry name" value="PROTEIN PHOSPHATASE PTC7 HOMOLOG"/>
    <property type="match status" value="1"/>
</dbReference>
<dbReference type="InterPro" id="IPR039123">
    <property type="entry name" value="PPTC7"/>
</dbReference>
<dbReference type="AlphaFoldDB" id="A0A8S1J4A8"/>
<feature type="coiled-coil region" evidence="2">
    <location>
        <begin position="64"/>
        <end position="91"/>
    </location>
</feature>
<dbReference type="SUPFAM" id="SSF81606">
    <property type="entry name" value="PP2C-like"/>
    <property type="match status" value="1"/>
</dbReference>
<comment type="caution">
    <text evidence="4">The sequence shown here is derived from an EMBL/GenBank/DDBJ whole genome shotgun (WGS) entry which is preliminary data.</text>
</comment>
<dbReference type="InterPro" id="IPR036457">
    <property type="entry name" value="PPM-type-like_dom_sf"/>
</dbReference>
<evidence type="ECO:0000259" key="3">
    <source>
        <dbReference type="PROSITE" id="PS51746"/>
    </source>
</evidence>
<comment type="cofactor">
    <cofactor evidence="1">
        <name>Mn(2+)</name>
        <dbReference type="ChEBI" id="CHEBI:29035"/>
    </cofactor>
</comment>
<dbReference type="EC" id="3.1.3.16" evidence="1"/>
<dbReference type="Gene3D" id="3.60.40.10">
    <property type="entry name" value="PPM-type phosphatase domain"/>
    <property type="match status" value="1"/>
</dbReference>
<organism evidence="4 5">
    <name type="scientific">Ostreobium quekettii</name>
    <dbReference type="NCBI Taxonomy" id="121088"/>
    <lineage>
        <taxon>Eukaryota</taxon>
        <taxon>Viridiplantae</taxon>
        <taxon>Chlorophyta</taxon>
        <taxon>core chlorophytes</taxon>
        <taxon>Ulvophyceae</taxon>
        <taxon>TCBD clade</taxon>
        <taxon>Bryopsidales</taxon>
        <taxon>Ostreobineae</taxon>
        <taxon>Ostreobiaceae</taxon>
        <taxon>Ostreobium</taxon>
    </lineage>
</organism>
<comment type="catalytic activity">
    <reaction evidence="1">
        <text>O-phospho-L-threonyl-[protein] + H2O = L-threonyl-[protein] + phosphate</text>
        <dbReference type="Rhea" id="RHEA:47004"/>
        <dbReference type="Rhea" id="RHEA-COMP:11060"/>
        <dbReference type="Rhea" id="RHEA-COMP:11605"/>
        <dbReference type="ChEBI" id="CHEBI:15377"/>
        <dbReference type="ChEBI" id="CHEBI:30013"/>
        <dbReference type="ChEBI" id="CHEBI:43474"/>
        <dbReference type="ChEBI" id="CHEBI:61977"/>
        <dbReference type="EC" id="3.1.3.16"/>
    </reaction>
</comment>
<feature type="coiled-coil region" evidence="2">
    <location>
        <begin position="131"/>
        <end position="261"/>
    </location>
</feature>
<reference evidence="4" key="1">
    <citation type="submission" date="2020-12" db="EMBL/GenBank/DDBJ databases">
        <authorList>
            <person name="Iha C."/>
        </authorList>
    </citation>
    <scope>NUCLEOTIDE SEQUENCE</scope>
</reference>
<dbReference type="InterPro" id="IPR001932">
    <property type="entry name" value="PPM-type_phosphatase-like_dom"/>
</dbReference>
<dbReference type="SMART" id="SM00331">
    <property type="entry name" value="PP2C_SIG"/>
    <property type="match status" value="1"/>
</dbReference>
<keyword evidence="2" id="KW-0175">Coiled coil</keyword>
<evidence type="ECO:0000313" key="5">
    <source>
        <dbReference type="Proteomes" id="UP000708148"/>
    </source>
</evidence>
<evidence type="ECO:0000256" key="2">
    <source>
        <dbReference type="SAM" id="Coils"/>
    </source>
</evidence>
<dbReference type="PANTHER" id="PTHR12320">
    <property type="entry name" value="PROTEIN PHOSPHATASE 2C"/>
    <property type="match status" value="1"/>
</dbReference>
<comment type="cofactor">
    <cofactor evidence="1">
        <name>Mg(2+)</name>
        <dbReference type="ChEBI" id="CHEBI:18420"/>
    </cofactor>
</comment>
<keyword evidence="1" id="KW-0460">Magnesium</keyword>
<dbReference type="GO" id="GO:0046872">
    <property type="term" value="F:metal ion binding"/>
    <property type="evidence" value="ECO:0007669"/>
    <property type="project" value="UniProtKB-UniRule"/>
</dbReference>
<feature type="domain" description="PPM-type phosphatase" evidence="3">
    <location>
        <begin position="381"/>
        <end position="634"/>
    </location>
</feature>
<dbReference type="GO" id="GO:0004722">
    <property type="term" value="F:protein serine/threonine phosphatase activity"/>
    <property type="evidence" value="ECO:0007669"/>
    <property type="project" value="UniProtKB-EC"/>
</dbReference>
<accession>A0A8S1J4A8</accession>
<keyword evidence="1" id="KW-0479">Metal-binding</keyword>
<keyword evidence="1" id="KW-0464">Manganese</keyword>
<comment type="catalytic activity">
    <reaction evidence="1">
        <text>O-phospho-L-seryl-[protein] + H2O = L-seryl-[protein] + phosphate</text>
        <dbReference type="Rhea" id="RHEA:20629"/>
        <dbReference type="Rhea" id="RHEA-COMP:9863"/>
        <dbReference type="Rhea" id="RHEA-COMP:11604"/>
        <dbReference type="ChEBI" id="CHEBI:15377"/>
        <dbReference type="ChEBI" id="CHEBI:29999"/>
        <dbReference type="ChEBI" id="CHEBI:43474"/>
        <dbReference type="ChEBI" id="CHEBI:83421"/>
        <dbReference type="EC" id="3.1.3.16"/>
    </reaction>
</comment>
<evidence type="ECO:0000313" key="4">
    <source>
        <dbReference type="EMBL" id="CAD7700630.1"/>
    </source>
</evidence>
<dbReference type="Proteomes" id="UP000708148">
    <property type="component" value="Unassembled WGS sequence"/>
</dbReference>
<dbReference type="OrthoDB" id="515767at2759"/>
<name>A0A8S1J4A8_9CHLO</name>